<dbReference type="AlphaFoldDB" id="A0A5C7GKX0"/>
<protein>
    <submittedName>
        <fullName evidence="1">Uncharacterized protein</fullName>
    </submittedName>
</protein>
<comment type="caution">
    <text evidence="1">The sequence shown here is derived from an EMBL/GenBank/DDBJ whole genome shotgun (WGS) entry which is preliminary data.</text>
</comment>
<reference evidence="1 2" key="1">
    <citation type="submission" date="2019-08" db="EMBL/GenBank/DDBJ databases">
        <title>Seonamhaeicola sediminis sp. nov., isolated from marine sediment.</title>
        <authorList>
            <person name="Cao W.R."/>
        </authorList>
    </citation>
    <scope>NUCLEOTIDE SEQUENCE [LARGE SCALE GENOMIC DNA]</scope>
    <source>
        <strain evidence="1 2">1505</strain>
    </source>
</reference>
<dbReference type="Proteomes" id="UP000321080">
    <property type="component" value="Unassembled WGS sequence"/>
</dbReference>
<dbReference type="SUPFAM" id="SSF53448">
    <property type="entry name" value="Nucleotide-diphospho-sugar transferases"/>
    <property type="match status" value="1"/>
</dbReference>
<dbReference type="OrthoDB" id="1437090at2"/>
<dbReference type="Gene3D" id="3.90.550.10">
    <property type="entry name" value="Spore Coat Polysaccharide Biosynthesis Protein SpsA, Chain A"/>
    <property type="match status" value="1"/>
</dbReference>
<dbReference type="InterPro" id="IPR029044">
    <property type="entry name" value="Nucleotide-diphossugar_trans"/>
</dbReference>
<evidence type="ECO:0000313" key="1">
    <source>
        <dbReference type="EMBL" id="TXG38865.1"/>
    </source>
</evidence>
<dbReference type="RefSeq" id="WP_147766346.1">
    <property type="nucleotide sequence ID" value="NZ_VRKQ01000008.1"/>
</dbReference>
<evidence type="ECO:0000313" key="2">
    <source>
        <dbReference type="Proteomes" id="UP000321080"/>
    </source>
</evidence>
<dbReference type="EMBL" id="VRKQ01000008">
    <property type="protein sequence ID" value="TXG38865.1"/>
    <property type="molecule type" value="Genomic_DNA"/>
</dbReference>
<proteinExistence type="predicted"/>
<gene>
    <name evidence="1" type="ORF">FUA22_02960</name>
</gene>
<accession>A0A5C7GKX0</accession>
<organism evidence="1 2">
    <name type="scientific">Seonamhaeicola maritimus</name>
    <dbReference type="NCBI Taxonomy" id="2591822"/>
    <lineage>
        <taxon>Bacteria</taxon>
        <taxon>Pseudomonadati</taxon>
        <taxon>Bacteroidota</taxon>
        <taxon>Flavobacteriia</taxon>
        <taxon>Flavobacteriales</taxon>
        <taxon>Flavobacteriaceae</taxon>
    </lineage>
</organism>
<sequence length="251" mass="30584">MKVCILSGRYPGTQFESTINHKLYADKYSYSYIHCNYPTKAKNPYLNKIHYILSYIDLFDYIVWIDDDAFFLDFENDIMQYLPDENVFMSICRSPTFKKIKTFFSSGQFILRCNKKSKRFLEDALEVNLVEVKSWWTKDLGYFSNGDQDIFIYLFLTQEIYMKKYKLFDYKAFNSRYENLFEKDIHKPLIIHFTGVPKIKKYNYIKTQQKLNLHASLVPLGWLENYKLHMRNSNFRLKKWRLKKLIKWFYR</sequence>
<name>A0A5C7GKX0_9FLAO</name>
<keyword evidence="2" id="KW-1185">Reference proteome</keyword>